<evidence type="ECO:0000256" key="1">
    <source>
        <dbReference type="SAM" id="MobiDB-lite"/>
    </source>
</evidence>
<feature type="region of interest" description="Disordered" evidence="1">
    <location>
        <begin position="143"/>
        <end position="175"/>
    </location>
</feature>
<dbReference type="PANTHER" id="PTHR28291:SF1">
    <property type="entry name" value="CTD KINASE SUBUNIT GAMMA"/>
    <property type="match status" value="1"/>
</dbReference>
<keyword evidence="4" id="KW-1185">Reference proteome</keyword>
<dbReference type="InterPro" id="IPR008942">
    <property type="entry name" value="ENTH_VHS"/>
</dbReference>
<dbReference type="Gene3D" id="1.25.40.90">
    <property type="match status" value="1"/>
</dbReference>
<dbReference type="InterPro" id="IPR006569">
    <property type="entry name" value="CID_dom"/>
</dbReference>
<dbReference type="Pfam" id="PF12350">
    <property type="entry name" value="CTK3_C"/>
    <property type="match status" value="1"/>
</dbReference>
<dbReference type="InterPro" id="IPR042326">
    <property type="entry name" value="Ctk3"/>
</dbReference>
<dbReference type="AlphaFoldDB" id="A0A286UU29"/>
<dbReference type="GO" id="GO:0045943">
    <property type="term" value="P:positive regulation of transcription by RNA polymerase I"/>
    <property type="evidence" value="ECO:0007669"/>
    <property type="project" value="TreeGrafter"/>
</dbReference>
<feature type="compositionally biased region" description="Low complexity" evidence="1">
    <location>
        <begin position="241"/>
        <end position="257"/>
    </location>
</feature>
<dbReference type="Proteomes" id="UP000217199">
    <property type="component" value="Unassembled WGS sequence"/>
</dbReference>
<feature type="region of interest" description="Disordered" evidence="1">
    <location>
        <begin position="227"/>
        <end position="280"/>
    </location>
</feature>
<dbReference type="InParanoid" id="A0A286UU29"/>
<dbReference type="GO" id="GO:0032786">
    <property type="term" value="P:positive regulation of DNA-templated transcription, elongation"/>
    <property type="evidence" value="ECO:0007669"/>
    <property type="project" value="InterPro"/>
</dbReference>
<dbReference type="EMBL" id="NBII01000001">
    <property type="protein sequence ID" value="PAV23089.1"/>
    <property type="molecule type" value="Genomic_DNA"/>
</dbReference>
<feature type="domain" description="CID" evidence="2">
    <location>
        <begin position="2"/>
        <end position="144"/>
    </location>
</feature>
<reference evidence="3 4" key="1">
    <citation type="journal article" date="2017" name="Mol. Ecol.">
        <title>Comparative and population genomic landscape of Phellinus noxius: A hypervariable fungus causing root rot in trees.</title>
        <authorList>
            <person name="Chung C.L."/>
            <person name="Lee T.J."/>
            <person name="Akiba M."/>
            <person name="Lee H.H."/>
            <person name="Kuo T.H."/>
            <person name="Liu D."/>
            <person name="Ke H.M."/>
            <person name="Yokoi T."/>
            <person name="Roa M.B."/>
            <person name="Lu M.J."/>
            <person name="Chang Y.Y."/>
            <person name="Ann P.J."/>
            <person name="Tsai J.N."/>
            <person name="Chen C.Y."/>
            <person name="Tzean S.S."/>
            <person name="Ota Y."/>
            <person name="Hattori T."/>
            <person name="Sahashi N."/>
            <person name="Liou R.F."/>
            <person name="Kikuchi T."/>
            <person name="Tsai I.J."/>
        </authorList>
    </citation>
    <scope>NUCLEOTIDE SEQUENCE [LARGE SCALE GENOMIC DNA]</scope>
    <source>
        <strain evidence="3 4">FFPRI411160</strain>
    </source>
</reference>
<keyword evidence="3" id="KW-0418">Kinase</keyword>
<dbReference type="Pfam" id="PF12243">
    <property type="entry name" value="CTK3"/>
    <property type="match status" value="1"/>
</dbReference>
<accession>A0A286UU29</accession>
<proteinExistence type="predicted"/>
<dbReference type="PROSITE" id="PS51391">
    <property type="entry name" value="CID"/>
    <property type="match status" value="1"/>
</dbReference>
<dbReference type="GO" id="GO:0016301">
    <property type="term" value="F:kinase activity"/>
    <property type="evidence" value="ECO:0007669"/>
    <property type="project" value="UniProtKB-KW"/>
</dbReference>
<feature type="compositionally biased region" description="Low complexity" evidence="1">
    <location>
        <begin position="156"/>
        <end position="170"/>
    </location>
</feature>
<dbReference type="OrthoDB" id="21266at2759"/>
<dbReference type="STRING" id="2282107.A0A286UU29"/>
<dbReference type="InterPro" id="IPR024637">
    <property type="entry name" value="Ctk3_C"/>
</dbReference>
<name>A0A286UU29_9AGAM</name>
<protein>
    <submittedName>
        <fullName evidence="3">CTD kinase subunit gamma CTK3</fullName>
    </submittedName>
</protein>
<evidence type="ECO:0000313" key="4">
    <source>
        <dbReference type="Proteomes" id="UP000217199"/>
    </source>
</evidence>
<evidence type="ECO:0000313" key="3">
    <source>
        <dbReference type="EMBL" id="PAV23089.1"/>
    </source>
</evidence>
<sequence length="337" mass="37669">MDPFEVRMQFLTHLRRLNASQQSIQKVVSYALKYFSKCGEDLWDCIVEECQNGTINARINILYFLDSLCEASLLSKVTTNSSDALYVNFATRDLEKIVEYVVPEGREGLINLMSAIQILDNWRTKRVIDPLVVERVLTKLDTQKDGMHAHPPPPSSSSSSLISTTINPSSERNVNTNFDRNEVFKRIEEDRERHKRLRERRWVQPVSSFDTTASSTGTIPMQLATFTPSPDDEDSDYMNITTATNTNDSGNNNTDSGGNTGTLDEGEPSPGAESILGLGFGAGTGVEESVLDIEFENEWEATSDWNEDDEEAVLEENELCYPNAAIRLGLPRADVDP</sequence>
<gene>
    <name evidence="3" type="ORF">PNOK_0015600</name>
</gene>
<comment type="caution">
    <text evidence="3">The sequence shown here is derived from an EMBL/GenBank/DDBJ whole genome shotgun (WGS) entry which is preliminary data.</text>
</comment>
<dbReference type="GO" id="GO:0070692">
    <property type="term" value="C:CTDK-1 complex"/>
    <property type="evidence" value="ECO:0007669"/>
    <property type="project" value="InterPro"/>
</dbReference>
<keyword evidence="3" id="KW-0808">Transferase</keyword>
<evidence type="ECO:0000259" key="2">
    <source>
        <dbReference type="PROSITE" id="PS51391"/>
    </source>
</evidence>
<dbReference type="PANTHER" id="PTHR28291">
    <property type="entry name" value="CTD KINASE SUBUNIT GAMMA"/>
    <property type="match status" value="1"/>
</dbReference>
<dbReference type="InterPro" id="IPR024638">
    <property type="entry name" value="Ctk3_N"/>
</dbReference>
<organism evidence="3 4">
    <name type="scientific">Pyrrhoderma noxium</name>
    <dbReference type="NCBI Taxonomy" id="2282107"/>
    <lineage>
        <taxon>Eukaryota</taxon>
        <taxon>Fungi</taxon>
        <taxon>Dikarya</taxon>
        <taxon>Basidiomycota</taxon>
        <taxon>Agaricomycotina</taxon>
        <taxon>Agaricomycetes</taxon>
        <taxon>Hymenochaetales</taxon>
        <taxon>Hymenochaetaceae</taxon>
        <taxon>Pyrrhoderma</taxon>
    </lineage>
</organism>